<protein>
    <submittedName>
        <fullName evidence="5">Flavin-dependent monooxygenase, oxygenase subunit HsaA</fullName>
        <ecNumber evidence="5">1.14.14.12</ecNumber>
    </submittedName>
</protein>
<dbReference type="InterPro" id="IPR036250">
    <property type="entry name" value="AcylCo_DH-like_C"/>
</dbReference>
<evidence type="ECO:0000256" key="1">
    <source>
        <dbReference type="ARBA" id="ARBA00023002"/>
    </source>
</evidence>
<name>A0A517VQS9_9PLAN</name>
<dbReference type="GO" id="GO:0050660">
    <property type="term" value="F:flavin adenine dinucleotide binding"/>
    <property type="evidence" value="ECO:0007669"/>
    <property type="project" value="InterPro"/>
</dbReference>
<keyword evidence="1 5" id="KW-0560">Oxidoreductase</keyword>
<dbReference type="PANTHER" id="PTHR48083:SF5">
    <property type="entry name" value="NRGC PROTEIN"/>
    <property type="match status" value="1"/>
</dbReference>
<sequence>MNQQFPMEREEKRKALLAAVESVREIVASRADEAEEKGTLPQATVDALIASGLFTLKLPTVLGGAEADPMTQIEVIEALSAIDPSAAWCTLNGATSVSLMAAFLDDKAISEIFKGGHIPTTANVAMPTGHAVPVEGGYCLSGKWAFASGIRHAQWVTAGVQVVRSSDTPPELRMMAVPVDAVQIHDNWQVAGLEGTGSCDVSLTEHFIPEEFTWDTLHAKPQRGGPLYRLGLPGFVANEHAAFALGVGRCALDTIIGLANSKRRNYALSPSTLEMRPTFQRAVGECDLRLRAARALVMDIFAEAWDTLCANQIPSPRSHAEMRSVAVFTTEVAVDVVTQAFRYGGGKAVYRTQCLQRCLRDINVAAQHLIVSDIAYETHGQFALNLPDADPMR</sequence>
<dbReference type="Gene3D" id="2.40.110.10">
    <property type="entry name" value="Butyryl-CoA Dehydrogenase, subunit A, domain 2"/>
    <property type="match status" value="1"/>
</dbReference>
<dbReference type="KEGG" id="gaw:V144x_08180"/>
<dbReference type="InterPro" id="IPR013107">
    <property type="entry name" value="Acyl-CoA_DH_C"/>
</dbReference>
<dbReference type="PANTHER" id="PTHR48083">
    <property type="entry name" value="MEDIUM-CHAIN SPECIFIC ACYL-COA DEHYDROGENASE, MITOCHONDRIAL-RELATED"/>
    <property type="match status" value="1"/>
</dbReference>
<evidence type="ECO:0000256" key="2">
    <source>
        <dbReference type="ARBA" id="ARBA00049661"/>
    </source>
</evidence>
<dbReference type="SUPFAM" id="SSF56645">
    <property type="entry name" value="Acyl-CoA dehydrogenase NM domain-like"/>
    <property type="match status" value="1"/>
</dbReference>
<evidence type="ECO:0000259" key="3">
    <source>
        <dbReference type="Pfam" id="PF02771"/>
    </source>
</evidence>
<dbReference type="GO" id="GO:0005737">
    <property type="term" value="C:cytoplasm"/>
    <property type="evidence" value="ECO:0007669"/>
    <property type="project" value="TreeGrafter"/>
</dbReference>
<evidence type="ECO:0000313" key="6">
    <source>
        <dbReference type="Proteomes" id="UP000318704"/>
    </source>
</evidence>
<dbReference type="PIRSF" id="PIRSF016578">
    <property type="entry name" value="HsaA"/>
    <property type="match status" value="1"/>
</dbReference>
<evidence type="ECO:0000313" key="5">
    <source>
        <dbReference type="EMBL" id="QDT95376.1"/>
    </source>
</evidence>
<dbReference type="Proteomes" id="UP000318704">
    <property type="component" value="Chromosome"/>
</dbReference>
<dbReference type="InterPro" id="IPR046373">
    <property type="entry name" value="Acyl-CoA_Oxase/DH_mid-dom_sf"/>
</dbReference>
<dbReference type="GO" id="GO:0036383">
    <property type="term" value="F:3-hydroxy-9,10-secoandrosta-1,3,5(10)-triene-9,17-dione monooxygenase activity"/>
    <property type="evidence" value="ECO:0007669"/>
    <property type="project" value="UniProtKB-EC"/>
</dbReference>
<organism evidence="5 6">
    <name type="scientific">Gimesia aquarii</name>
    <dbReference type="NCBI Taxonomy" id="2527964"/>
    <lineage>
        <taxon>Bacteria</taxon>
        <taxon>Pseudomonadati</taxon>
        <taxon>Planctomycetota</taxon>
        <taxon>Planctomycetia</taxon>
        <taxon>Planctomycetales</taxon>
        <taxon>Planctomycetaceae</taxon>
        <taxon>Gimesia</taxon>
    </lineage>
</organism>
<proteinExistence type="inferred from homology"/>
<reference evidence="5 6" key="1">
    <citation type="submission" date="2019-03" db="EMBL/GenBank/DDBJ databases">
        <title>Deep-cultivation of Planctomycetes and their phenomic and genomic characterization uncovers novel biology.</title>
        <authorList>
            <person name="Wiegand S."/>
            <person name="Jogler M."/>
            <person name="Boedeker C."/>
            <person name="Pinto D."/>
            <person name="Vollmers J."/>
            <person name="Rivas-Marin E."/>
            <person name="Kohn T."/>
            <person name="Peeters S.H."/>
            <person name="Heuer A."/>
            <person name="Rast P."/>
            <person name="Oberbeckmann S."/>
            <person name="Bunk B."/>
            <person name="Jeske O."/>
            <person name="Meyerdierks A."/>
            <person name="Storesund J.E."/>
            <person name="Kallscheuer N."/>
            <person name="Luecker S."/>
            <person name="Lage O.M."/>
            <person name="Pohl T."/>
            <person name="Merkel B.J."/>
            <person name="Hornburger P."/>
            <person name="Mueller R.-W."/>
            <person name="Bruemmer F."/>
            <person name="Labrenz M."/>
            <person name="Spormann A.M."/>
            <person name="Op den Camp H."/>
            <person name="Overmann J."/>
            <person name="Amann R."/>
            <person name="Jetten M.S.M."/>
            <person name="Mascher T."/>
            <person name="Medema M.H."/>
            <person name="Devos D.P."/>
            <person name="Kaster A.-K."/>
            <person name="Ovreas L."/>
            <person name="Rohde M."/>
            <person name="Galperin M.Y."/>
            <person name="Jogler C."/>
        </authorList>
    </citation>
    <scope>NUCLEOTIDE SEQUENCE [LARGE SCALE GENOMIC DNA]</scope>
    <source>
        <strain evidence="5 6">V144</strain>
    </source>
</reference>
<dbReference type="Pfam" id="PF02771">
    <property type="entry name" value="Acyl-CoA_dh_N"/>
    <property type="match status" value="1"/>
</dbReference>
<feature type="domain" description="Acyl-CoA dehydrogenase C-terminal" evidence="4">
    <location>
        <begin position="240"/>
        <end position="372"/>
    </location>
</feature>
<accession>A0A517VQS9</accession>
<dbReference type="GO" id="GO:0003995">
    <property type="term" value="F:acyl-CoA dehydrogenase activity"/>
    <property type="evidence" value="ECO:0007669"/>
    <property type="project" value="TreeGrafter"/>
</dbReference>
<dbReference type="InterPro" id="IPR013786">
    <property type="entry name" value="AcylCoA_DH/ox_N"/>
</dbReference>
<dbReference type="InterPro" id="IPR037069">
    <property type="entry name" value="AcylCoA_DH/ox_N_sf"/>
</dbReference>
<evidence type="ECO:0000259" key="4">
    <source>
        <dbReference type="Pfam" id="PF08028"/>
    </source>
</evidence>
<comment type="similarity">
    <text evidence="2">Belongs to the HpaH/HsaA monooxygenase family.</text>
</comment>
<dbReference type="Gene3D" id="1.20.140.10">
    <property type="entry name" value="Butyryl-CoA Dehydrogenase, subunit A, domain 3"/>
    <property type="match status" value="1"/>
</dbReference>
<feature type="domain" description="Acyl-CoA dehydrogenase/oxidase N-terminal" evidence="3">
    <location>
        <begin position="11"/>
        <end position="95"/>
    </location>
</feature>
<dbReference type="RefSeq" id="WP_144981721.1">
    <property type="nucleotide sequence ID" value="NZ_CP037920.1"/>
</dbReference>
<dbReference type="EC" id="1.14.14.12" evidence="5"/>
<keyword evidence="5" id="KW-0503">Monooxygenase</keyword>
<gene>
    <name evidence="5" type="primary">hsaA</name>
    <name evidence="5" type="ORF">V144x_08180</name>
</gene>
<dbReference type="Gene3D" id="1.10.540.10">
    <property type="entry name" value="Acyl-CoA dehydrogenase/oxidase, N-terminal domain"/>
    <property type="match status" value="1"/>
</dbReference>
<dbReference type="EMBL" id="CP037920">
    <property type="protein sequence ID" value="QDT95376.1"/>
    <property type="molecule type" value="Genomic_DNA"/>
</dbReference>
<dbReference type="Pfam" id="PF08028">
    <property type="entry name" value="Acyl-CoA_dh_2"/>
    <property type="match status" value="1"/>
</dbReference>
<dbReference type="SUPFAM" id="SSF47203">
    <property type="entry name" value="Acyl-CoA dehydrogenase C-terminal domain-like"/>
    <property type="match status" value="1"/>
</dbReference>
<dbReference type="AlphaFoldDB" id="A0A517VQS9"/>
<dbReference type="InterPro" id="IPR050741">
    <property type="entry name" value="Acyl-CoA_dehydrogenase"/>
</dbReference>
<dbReference type="InterPro" id="IPR009100">
    <property type="entry name" value="AcylCoA_DH/oxidase_NM_dom_sf"/>
</dbReference>
<dbReference type="GO" id="GO:0033539">
    <property type="term" value="P:fatty acid beta-oxidation using acyl-CoA dehydrogenase"/>
    <property type="evidence" value="ECO:0007669"/>
    <property type="project" value="TreeGrafter"/>
</dbReference>